<dbReference type="SUPFAM" id="SSF55347">
    <property type="entry name" value="Glyceraldehyde-3-phosphate dehydrogenase-like, C-terminal domain"/>
    <property type="match status" value="1"/>
</dbReference>
<name>A0A4R2JV75_9PSEU</name>
<dbReference type="Pfam" id="PF01408">
    <property type="entry name" value="GFO_IDH_MocA"/>
    <property type="match status" value="1"/>
</dbReference>
<evidence type="ECO:0000259" key="3">
    <source>
        <dbReference type="Pfam" id="PF22725"/>
    </source>
</evidence>
<dbReference type="Pfam" id="PF22725">
    <property type="entry name" value="GFO_IDH_MocA_C3"/>
    <property type="match status" value="1"/>
</dbReference>
<dbReference type="InterPro" id="IPR050463">
    <property type="entry name" value="Gfo/Idh/MocA_oxidrdct_glycsds"/>
</dbReference>
<dbReference type="InterPro" id="IPR000683">
    <property type="entry name" value="Gfo/Idh/MocA-like_OxRdtase_N"/>
</dbReference>
<dbReference type="Proteomes" id="UP000295680">
    <property type="component" value="Unassembled WGS sequence"/>
</dbReference>
<dbReference type="GO" id="GO:0016491">
    <property type="term" value="F:oxidoreductase activity"/>
    <property type="evidence" value="ECO:0007669"/>
    <property type="project" value="UniProtKB-KW"/>
</dbReference>
<comment type="caution">
    <text evidence="4">The sequence shown here is derived from an EMBL/GenBank/DDBJ whole genome shotgun (WGS) entry which is preliminary data.</text>
</comment>
<dbReference type="PANTHER" id="PTHR43818">
    <property type="entry name" value="BCDNA.GH03377"/>
    <property type="match status" value="1"/>
</dbReference>
<dbReference type="PANTHER" id="PTHR43818:SF11">
    <property type="entry name" value="BCDNA.GH03377"/>
    <property type="match status" value="1"/>
</dbReference>
<dbReference type="SUPFAM" id="SSF51735">
    <property type="entry name" value="NAD(P)-binding Rossmann-fold domains"/>
    <property type="match status" value="1"/>
</dbReference>
<evidence type="ECO:0000256" key="1">
    <source>
        <dbReference type="ARBA" id="ARBA00023002"/>
    </source>
</evidence>
<accession>A0A4R2JV75</accession>
<evidence type="ECO:0000313" key="4">
    <source>
        <dbReference type="EMBL" id="TCO64313.1"/>
    </source>
</evidence>
<dbReference type="Gene3D" id="3.40.50.720">
    <property type="entry name" value="NAD(P)-binding Rossmann-like Domain"/>
    <property type="match status" value="1"/>
</dbReference>
<dbReference type="Gene3D" id="3.30.360.10">
    <property type="entry name" value="Dihydrodipicolinate Reductase, domain 2"/>
    <property type="match status" value="1"/>
</dbReference>
<reference evidence="4 5" key="1">
    <citation type="submission" date="2019-03" db="EMBL/GenBank/DDBJ databases">
        <title>Genomic Encyclopedia of Type Strains, Phase IV (KMG-IV): sequencing the most valuable type-strain genomes for metagenomic binning, comparative biology and taxonomic classification.</title>
        <authorList>
            <person name="Goeker M."/>
        </authorList>
    </citation>
    <scope>NUCLEOTIDE SEQUENCE [LARGE SCALE GENOMIC DNA]</scope>
    <source>
        <strain evidence="4 5">DSM 45934</strain>
    </source>
</reference>
<feature type="domain" description="Gfo/Idh/MocA-like oxidoreductase N-terminal" evidence="2">
    <location>
        <begin position="16"/>
        <end position="128"/>
    </location>
</feature>
<evidence type="ECO:0000313" key="5">
    <source>
        <dbReference type="Proteomes" id="UP000295680"/>
    </source>
</evidence>
<dbReference type="AlphaFoldDB" id="A0A4R2JV75"/>
<organism evidence="4 5">
    <name type="scientific">Actinocrispum wychmicini</name>
    <dbReference type="NCBI Taxonomy" id="1213861"/>
    <lineage>
        <taxon>Bacteria</taxon>
        <taxon>Bacillati</taxon>
        <taxon>Actinomycetota</taxon>
        <taxon>Actinomycetes</taxon>
        <taxon>Pseudonocardiales</taxon>
        <taxon>Pseudonocardiaceae</taxon>
        <taxon>Actinocrispum</taxon>
    </lineage>
</organism>
<dbReference type="InterPro" id="IPR055170">
    <property type="entry name" value="GFO_IDH_MocA-like_dom"/>
</dbReference>
<protein>
    <submittedName>
        <fullName evidence="4">Putative dehydrogenase</fullName>
    </submittedName>
</protein>
<keyword evidence="5" id="KW-1185">Reference proteome</keyword>
<feature type="domain" description="GFO/IDH/MocA-like oxidoreductase" evidence="3">
    <location>
        <begin position="172"/>
        <end position="251"/>
    </location>
</feature>
<keyword evidence="1" id="KW-0560">Oxidoreductase</keyword>
<gene>
    <name evidence="4" type="ORF">EV192_10179</name>
</gene>
<dbReference type="EMBL" id="SLWS01000001">
    <property type="protein sequence ID" value="TCO64313.1"/>
    <property type="molecule type" value="Genomic_DNA"/>
</dbReference>
<dbReference type="InterPro" id="IPR036291">
    <property type="entry name" value="NAD(P)-bd_dom_sf"/>
</dbReference>
<evidence type="ECO:0000259" key="2">
    <source>
        <dbReference type="Pfam" id="PF01408"/>
    </source>
</evidence>
<proteinExistence type="predicted"/>
<sequence length="305" mass="32570">MTRLTPSILGPVENQLRVGLIGAGGWAGRVHAPRLADHPGVRLVSVWARRPDAAEEIAGRHCARVAADPAELIAEVDAVAFAVPPAVQAELALQAVRAGRHVILEKPMTSTVDEAERLADAVAEAGVASILVLVRRFAHETAEWLRALHDLGGLAGGNAQWLSGALMSEEYGNSAWRQEHGALLDIGPHVIDLMDAALGPITEVVGATRGGHDLWHILFTHEGGATSTISMSLGLPMRPTVVEFSVYGDHGYRSLPGRDTPADQCYTALLDDFVAMVHSGTTSHPVDARRGLHLQRVIDAVREKL</sequence>
<dbReference type="GO" id="GO:0000166">
    <property type="term" value="F:nucleotide binding"/>
    <property type="evidence" value="ECO:0007669"/>
    <property type="project" value="InterPro"/>
</dbReference>